<sequence length="85" mass="9848">MNNKVLFRFDPMEFNLITSVLRLAVPIQAPIDVILILDFESSYLPGMCLSKAQAPQRLNFKIYQAYTWNSDWTAAHWLSITRQAD</sequence>
<reference evidence="1" key="1">
    <citation type="submission" date="2022-12" db="EMBL/GenBank/DDBJ databases">
        <authorList>
            <person name="Petersen C."/>
        </authorList>
    </citation>
    <scope>NUCLEOTIDE SEQUENCE</scope>
    <source>
        <strain evidence="1">IBT 21472</strain>
    </source>
</reference>
<reference evidence="1" key="2">
    <citation type="journal article" date="2023" name="IMA Fungus">
        <title>Comparative genomic study of the Penicillium genus elucidates a diverse pangenome and 15 lateral gene transfer events.</title>
        <authorList>
            <person name="Petersen C."/>
            <person name="Sorensen T."/>
            <person name="Nielsen M.R."/>
            <person name="Sondergaard T.E."/>
            <person name="Sorensen J.L."/>
            <person name="Fitzpatrick D.A."/>
            <person name="Frisvad J.C."/>
            <person name="Nielsen K.L."/>
        </authorList>
    </citation>
    <scope>NUCLEOTIDE SEQUENCE</scope>
    <source>
        <strain evidence="1">IBT 21472</strain>
    </source>
</reference>
<dbReference type="Proteomes" id="UP001147746">
    <property type="component" value="Unassembled WGS sequence"/>
</dbReference>
<dbReference type="AlphaFoldDB" id="A0A9W9U521"/>
<evidence type="ECO:0000313" key="1">
    <source>
        <dbReference type="EMBL" id="KAJ5318564.1"/>
    </source>
</evidence>
<accession>A0A9W9U521</accession>
<organism evidence="1 2">
    <name type="scientific">Penicillium atrosanguineum</name>
    <dbReference type="NCBI Taxonomy" id="1132637"/>
    <lineage>
        <taxon>Eukaryota</taxon>
        <taxon>Fungi</taxon>
        <taxon>Dikarya</taxon>
        <taxon>Ascomycota</taxon>
        <taxon>Pezizomycotina</taxon>
        <taxon>Eurotiomycetes</taxon>
        <taxon>Eurotiomycetidae</taxon>
        <taxon>Eurotiales</taxon>
        <taxon>Aspergillaceae</taxon>
        <taxon>Penicillium</taxon>
    </lineage>
</organism>
<dbReference type="EMBL" id="JAPZBO010000004">
    <property type="protein sequence ID" value="KAJ5318564.1"/>
    <property type="molecule type" value="Genomic_DNA"/>
</dbReference>
<keyword evidence="2" id="KW-1185">Reference proteome</keyword>
<name>A0A9W9U521_9EURO</name>
<protein>
    <submittedName>
        <fullName evidence="1">Uncharacterized protein</fullName>
    </submittedName>
</protein>
<gene>
    <name evidence="1" type="ORF">N7476_004984</name>
</gene>
<comment type="caution">
    <text evidence="1">The sequence shown here is derived from an EMBL/GenBank/DDBJ whole genome shotgun (WGS) entry which is preliminary data.</text>
</comment>
<evidence type="ECO:0000313" key="2">
    <source>
        <dbReference type="Proteomes" id="UP001147746"/>
    </source>
</evidence>
<proteinExistence type="predicted"/>